<comment type="function">
    <text evidence="12">Transport of potassium into the cell. Likely operates as a K(+):H(+) symporter.</text>
</comment>
<comment type="similarity">
    <text evidence="2 12">Belongs to the HAK/KUP transporter (TC 2.A.72) family.</text>
</comment>
<dbReference type="InterPro" id="IPR053951">
    <property type="entry name" value="K_trans_N"/>
</dbReference>
<comment type="subcellular location">
    <subcellularLocation>
        <location evidence="12">Cell membrane</location>
        <topology evidence="12">Multi-pass membrane protein</topology>
    </subcellularLocation>
    <subcellularLocation>
        <location evidence="1">Membrane</location>
        <topology evidence="1">Multi-pass membrane protein</topology>
    </subcellularLocation>
</comment>
<keyword evidence="3 12" id="KW-0813">Transport</keyword>
<dbReference type="HAMAP" id="MF_01522">
    <property type="entry name" value="Kup"/>
    <property type="match status" value="1"/>
</dbReference>
<keyword evidence="4 12" id="KW-1003">Cell membrane</keyword>
<organism evidence="15 16">
    <name type="scientific">Vogesella aquatica</name>
    <dbReference type="NCBI Taxonomy" id="2984206"/>
    <lineage>
        <taxon>Bacteria</taxon>
        <taxon>Pseudomonadati</taxon>
        <taxon>Pseudomonadota</taxon>
        <taxon>Betaproteobacteria</taxon>
        <taxon>Neisseriales</taxon>
        <taxon>Chromobacteriaceae</taxon>
        <taxon>Vogesella</taxon>
    </lineage>
</organism>
<dbReference type="NCBIfam" id="NF008015">
    <property type="entry name" value="PRK10745.1"/>
    <property type="match status" value="1"/>
</dbReference>
<feature type="transmembrane region" description="Helical" evidence="12">
    <location>
        <begin position="211"/>
        <end position="232"/>
    </location>
</feature>
<evidence type="ECO:0000256" key="10">
    <source>
        <dbReference type="ARBA" id="ARBA00023065"/>
    </source>
</evidence>
<proteinExistence type="inferred from homology"/>
<evidence type="ECO:0000256" key="9">
    <source>
        <dbReference type="ARBA" id="ARBA00022989"/>
    </source>
</evidence>
<dbReference type="InterPro" id="IPR053952">
    <property type="entry name" value="K_trans_C"/>
</dbReference>
<evidence type="ECO:0000313" key="15">
    <source>
        <dbReference type="EMBL" id="MDC7715647.1"/>
    </source>
</evidence>
<dbReference type="Proteomes" id="UP001219956">
    <property type="component" value="Unassembled WGS sequence"/>
</dbReference>
<keyword evidence="10 12" id="KW-0406">Ion transport</keyword>
<feature type="transmembrane region" description="Helical" evidence="12">
    <location>
        <begin position="244"/>
        <end position="263"/>
    </location>
</feature>
<dbReference type="EMBL" id="JAQQLF010000001">
    <property type="protein sequence ID" value="MDC7715647.1"/>
    <property type="molecule type" value="Genomic_DNA"/>
</dbReference>
<feature type="transmembrane region" description="Helical" evidence="12">
    <location>
        <begin position="138"/>
        <end position="156"/>
    </location>
</feature>
<evidence type="ECO:0000259" key="14">
    <source>
        <dbReference type="Pfam" id="PF22776"/>
    </source>
</evidence>
<dbReference type="RefSeq" id="WP_272750141.1">
    <property type="nucleotide sequence ID" value="NZ_JAQQLF010000001.1"/>
</dbReference>
<evidence type="ECO:0000256" key="3">
    <source>
        <dbReference type="ARBA" id="ARBA00022448"/>
    </source>
</evidence>
<dbReference type="PANTHER" id="PTHR30540">
    <property type="entry name" value="OSMOTIC STRESS POTASSIUM TRANSPORTER"/>
    <property type="match status" value="1"/>
</dbReference>
<protein>
    <recommendedName>
        <fullName evidence="12">Probable potassium transport system protein Kup</fullName>
    </recommendedName>
</protein>
<dbReference type="Pfam" id="PF22776">
    <property type="entry name" value="K_trans_C"/>
    <property type="match status" value="1"/>
</dbReference>
<keyword evidence="8 12" id="KW-0630">Potassium</keyword>
<feature type="transmembrane region" description="Helical" evidence="12">
    <location>
        <begin position="336"/>
        <end position="357"/>
    </location>
</feature>
<evidence type="ECO:0000256" key="1">
    <source>
        <dbReference type="ARBA" id="ARBA00004141"/>
    </source>
</evidence>
<sequence length="621" mass="67865">MQAHNKQAMAGITLAALGVVYGDIGTSPLYTLKECFSPHLGLLPNEANVLGILSLIVWGLILVVSLKYLSFVLRADNRGEGGILTLMALARRAVGSKGWLLAALGLMGGGFFYGEVVITPAVSVLSALEGLEVITPSFKPYVLPIAIAVLVGLFVIQKHGTASVGKLFGPVMMLWFGALAALGVHGIMGNPAVLSALNPAWGMTFMLEHQAVGFLALGSVVLALTGAEALYADMGHFGPKPIRLAWFFYVLPALMLNYFGQGAEILADPAARANPFFHLAPQWALMPMVILSTAATVIASQAVISGVFSLTRQAVQLGYLPRMEITHTSDKEIGQIYIPLVNWGLLFAVIAVVIMFQTSSALAGAYGIAVTGTMVITSILACTVALKQWKWPVWVVAPLLVALLCVDIPLFAANVVKIFAGGWLPLLIGVIAFIMMSTWRQGRKLLMSRLNEMAIPLDGFIENMESYSPDRVQGTAVFLTNSTHGVPHALLHNLKHNKVLHERIVLMTIRSEEVPYIETEKRIEIERLSNSFWRVMAYYGFKETPSVQEVLDLCETQGMQFELMDTSFFLSRETLIQTDRDGLAPWREKLFVWMSRNALRATDFFQIPSNRVVEMGAQVEL</sequence>
<dbReference type="PANTHER" id="PTHR30540:SF79">
    <property type="entry name" value="LOW AFFINITY POTASSIUM TRANSPORT SYSTEM PROTEIN KUP"/>
    <property type="match status" value="1"/>
</dbReference>
<keyword evidence="5 12" id="KW-0633">Potassium transport</keyword>
<dbReference type="Pfam" id="PF02705">
    <property type="entry name" value="K_trans"/>
    <property type="match status" value="1"/>
</dbReference>
<evidence type="ECO:0000313" key="16">
    <source>
        <dbReference type="Proteomes" id="UP001219956"/>
    </source>
</evidence>
<evidence type="ECO:0000256" key="2">
    <source>
        <dbReference type="ARBA" id="ARBA00007019"/>
    </source>
</evidence>
<keyword evidence="11 12" id="KW-0472">Membrane</keyword>
<evidence type="ECO:0000256" key="11">
    <source>
        <dbReference type="ARBA" id="ARBA00023136"/>
    </source>
</evidence>
<feature type="transmembrane region" description="Helical" evidence="12">
    <location>
        <begin position="99"/>
        <end position="118"/>
    </location>
</feature>
<comment type="catalytic activity">
    <reaction evidence="12">
        <text>K(+)(in) + H(+)(in) = K(+)(out) + H(+)(out)</text>
        <dbReference type="Rhea" id="RHEA:28490"/>
        <dbReference type="ChEBI" id="CHEBI:15378"/>
        <dbReference type="ChEBI" id="CHEBI:29103"/>
    </reaction>
</comment>
<evidence type="ECO:0000256" key="12">
    <source>
        <dbReference type="HAMAP-Rule" id="MF_01522"/>
    </source>
</evidence>
<feature type="domain" description="K+ potassium transporter C-terminal" evidence="14">
    <location>
        <begin position="474"/>
        <end position="621"/>
    </location>
</feature>
<feature type="transmembrane region" description="Helical" evidence="12">
    <location>
        <begin position="418"/>
        <end position="439"/>
    </location>
</feature>
<evidence type="ECO:0000256" key="6">
    <source>
        <dbReference type="ARBA" id="ARBA00022692"/>
    </source>
</evidence>
<feature type="transmembrane region" description="Helical" evidence="12">
    <location>
        <begin position="283"/>
        <end position="315"/>
    </location>
</feature>
<accession>A0ABT5ISV4</accession>
<dbReference type="InterPro" id="IPR003855">
    <property type="entry name" value="K+_transporter"/>
</dbReference>
<feature type="transmembrane region" description="Helical" evidence="12">
    <location>
        <begin position="168"/>
        <end position="188"/>
    </location>
</feature>
<evidence type="ECO:0000256" key="8">
    <source>
        <dbReference type="ARBA" id="ARBA00022958"/>
    </source>
</evidence>
<evidence type="ECO:0000256" key="5">
    <source>
        <dbReference type="ARBA" id="ARBA00022538"/>
    </source>
</evidence>
<evidence type="ECO:0000259" key="13">
    <source>
        <dbReference type="Pfam" id="PF02705"/>
    </source>
</evidence>
<feature type="domain" description="K+ potassium transporter integral membrane" evidence="13">
    <location>
        <begin position="13"/>
        <end position="462"/>
    </location>
</feature>
<comment type="caution">
    <text evidence="15">The sequence shown here is derived from an EMBL/GenBank/DDBJ whole genome shotgun (WGS) entry which is preliminary data.</text>
</comment>
<keyword evidence="16" id="KW-1185">Reference proteome</keyword>
<feature type="transmembrane region" description="Helical" evidence="12">
    <location>
        <begin position="393"/>
        <end position="412"/>
    </location>
</feature>
<reference evidence="15 16" key="1">
    <citation type="submission" date="2023-01" db="EMBL/GenBank/DDBJ databases">
        <title>Novel species of the genus Vogesella isolated from rivers.</title>
        <authorList>
            <person name="Lu H."/>
        </authorList>
    </citation>
    <scope>NUCLEOTIDE SEQUENCE [LARGE SCALE GENOMIC DNA]</scope>
    <source>
        <strain evidence="15 16">DC21W</strain>
    </source>
</reference>
<keyword evidence="7 12" id="KW-0769">Symport</keyword>
<evidence type="ECO:0000256" key="4">
    <source>
        <dbReference type="ARBA" id="ARBA00022475"/>
    </source>
</evidence>
<keyword evidence="9 12" id="KW-1133">Transmembrane helix</keyword>
<dbReference type="InterPro" id="IPR023051">
    <property type="entry name" value="Kup"/>
</dbReference>
<name>A0ABT5ISV4_9NEIS</name>
<evidence type="ECO:0000256" key="7">
    <source>
        <dbReference type="ARBA" id="ARBA00022847"/>
    </source>
</evidence>
<keyword evidence="6 12" id="KW-0812">Transmembrane</keyword>
<gene>
    <name evidence="12 15" type="primary">kup</name>
    <name evidence="15" type="ORF">PQU95_00240</name>
</gene>
<feature type="transmembrane region" description="Helical" evidence="12">
    <location>
        <begin position="46"/>
        <end position="69"/>
    </location>
</feature>
<feature type="transmembrane region" description="Helical" evidence="12">
    <location>
        <begin position="363"/>
        <end position="386"/>
    </location>
</feature>